<organism evidence="3 4">
    <name type="scientific">Tetrahymena thermophila (strain SB210)</name>
    <dbReference type="NCBI Taxonomy" id="312017"/>
    <lineage>
        <taxon>Eukaryota</taxon>
        <taxon>Sar</taxon>
        <taxon>Alveolata</taxon>
        <taxon>Ciliophora</taxon>
        <taxon>Intramacronucleata</taxon>
        <taxon>Oligohymenophorea</taxon>
        <taxon>Hymenostomatida</taxon>
        <taxon>Tetrahymenina</taxon>
        <taxon>Tetrahymenidae</taxon>
        <taxon>Tetrahymena</taxon>
    </lineage>
</organism>
<dbReference type="InterPro" id="IPR036871">
    <property type="entry name" value="PX_dom_sf"/>
</dbReference>
<protein>
    <submittedName>
        <fullName evidence="3">PX domain protein</fullName>
    </submittedName>
</protein>
<dbReference type="InParanoid" id="Q22R33"/>
<dbReference type="PANTHER" id="PTHR45827">
    <property type="entry name" value="SORTING NEXIN"/>
    <property type="match status" value="1"/>
</dbReference>
<evidence type="ECO:0000259" key="2">
    <source>
        <dbReference type="PROSITE" id="PS50195"/>
    </source>
</evidence>
<dbReference type="GO" id="GO:0097320">
    <property type="term" value="P:plasma membrane tubulation"/>
    <property type="evidence" value="ECO:0007669"/>
    <property type="project" value="TreeGrafter"/>
</dbReference>
<dbReference type="CDD" id="cd06093">
    <property type="entry name" value="PX_domain"/>
    <property type="match status" value="1"/>
</dbReference>
<dbReference type="KEGG" id="tet:TTHERM_00024480"/>
<feature type="region of interest" description="Disordered" evidence="1">
    <location>
        <begin position="191"/>
        <end position="269"/>
    </location>
</feature>
<dbReference type="eggNOG" id="ENOG502SSD7">
    <property type="taxonomic scope" value="Eukaryota"/>
</dbReference>
<feature type="compositionally biased region" description="Low complexity" evidence="1">
    <location>
        <begin position="337"/>
        <end position="353"/>
    </location>
</feature>
<feature type="compositionally biased region" description="Low complexity" evidence="1">
    <location>
        <begin position="227"/>
        <end position="269"/>
    </location>
</feature>
<dbReference type="GO" id="GO:0005886">
    <property type="term" value="C:plasma membrane"/>
    <property type="evidence" value="ECO:0007669"/>
    <property type="project" value="TreeGrafter"/>
</dbReference>
<dbReference type="SUPFAM" id="SSF64268">
    <property type="entry name" value="PX domain"/>
    <property type="match status" value="1"/>
</dbReference>
<evidence type="ECO:0000313" key="4">
    <source>
        <dbReference type="Proteomes" id="UP000009168"/>
    </source>
</evidence>
<dbReference type="EMBL" id="GG662845">
    <property type="protein sequence ID" value="EAR88289.2"/>
    <property type="molecule type" value="Genomic_DNA"/>
</dbReference>
<dbReference type="GO" id="GO:0031410">
    <property type="term" value="C:cytoplasmic vesicle"/>
    <property type="evidence" value="ECO:0007669"/>
    <property type="project" value="TreeGrafter"/>
</dbReference>
<feature type="region of interest" description="Disordered" evidence="1">
    <location>
        <begin position="1"/>
        <end position="23"/>
    </location>
</feature>
<feature type="compositionally biased region" description="Low complexity" evidence="1">
    <location>
        <begin position="91"/>
        <end position="102"/>
    </location>
</feature>
<evidence type="ECO:0000313" key="3">
    <source>
        <dbReference type="EMBL" id="EAR88289.2"/>
    </source>
</evidence>
<dbReference type="GeneID" id="7838795"/>
<dbReference type="AlphaFoldDB" id="Q22R33"/>
<dbReference type="GO" id="GO:0006897">
    <property type="term" value="P:endocytosis"/>
    <property type="evidence" value="ECO:0007669"/>
    <property type="project" value="TreeGrafter"/>
</dbReference>
<proteinExistence type="predicted"/>
<feature type="non-terminal residue" evidence="3">
    <location>
        <position position="1"/>
    </location>
</feature>
<evidence type="ECO:0000256" key="1">
    <source>
        <dbReference type="SAM" id="MobiDB-lite"/>
    </source>
</evidence>
<dbReference type="PROSITE" id="PS50195">
    <property type="entry name" value="PX"/>
    <property type="match status" value="1"/>
</dbReference>
<reference evidence="4" key="1">
    <citation type="journal article" date="2006" name="PLoS Biol.">
        <title>Macronuclear genome sequence of the ciliate Tetrahymena thermophila, a model eukaryote.</title>
        <authorList>
            <person name="Eisen J.A."/>
            <person name="Coyne R.S."/>
            <person name="Wu M."/>
            <person name="Wu D."/>
            <person name="Thiagarajan M."/>
            <person name="Wortman J.R."/>
            <person name="Badger J.H."/>
            <person name="Ren Q."/>
            <person name="Amedeo P."/>
            <person name="Jones K.M."/>
            <person name="Tallon L.J."/>
            <person name="Delcher A.L."/>
            <person name="Salzberg S.L."/>
            <person name="Silva J.C."/>
            <person name="Haas B.J."/>
            <person name="Majoros W.H."/>
            <person name="Farzad M."/>
            <person name="Carlton J.M."/>
            <person name="Smith R.K. Jr."/>
            <person name="Garg J."/>
            <person name="Pearlman R.E."/>
            <person name="Karrer K.M."/>
            <person name="Sun L."/>
            <person name="Manning G."/>
            <person name="Elde N.C."/>
            <person name="Turkewitz A.P."/>
            <person name="Asai D.J."/>
            <person name="Wilkes D.E."/>
            <person name="Wang Y."/>
            <person name="Cai H."/>
            <person name="Collins K."/>
            <person name="Stewart B.A."/>
            <person name="Lee S.R."/>
            <person name="Wilamowska K."/>
            <person name="Weinberg Z."/>
            <person name="Ruzzo W.L."/>
            <person name="Wloga D."/>
            <person name="Gaertig J."/>
            <person name="Frankel J."/>
            <person name="Tsao C.-C."/>
            <person name="Gorovsky M.A."/>
            <person name="Keeling P.J."/>
            <person name="Waller R.F."/>
            <person name="Patron N.J."/>
            <person name="Cherry J.M."/>
            <person name="Stover N.A."/>
            <person name="Krieger C.J."/>
            <person name="del Toro C."/>
            <person name="Ryder H.F."/>
            <person name="Williamson S.C."/>
            <person name="Barbeau R.A."/>
            <person name="Hamilton E.P."/>
            <person name="Orias E."/>
        </authorList>
    </citation>
    <scope>NUCLEOTIDE SEQUENCE [LARGE SCALE GENOMIC DNA]</scope>
    <source>
        <strain evidence="4">SB210</strain>
    </source>
</reference>
<dbReference type="SMART" id="SM00312">
    <property type="entry name" value="PX"/>
    <property type="match status" value="1"/>
</dbReference>
<dbReference type="GO" id="GO:0016197">
    <property type="term" value="P:endosomal transport"/>
    <property type="evidence" value="ECO:0007669"/>
    <property type="project" value="TreeGrafter"/>
</dbReference>
<feature type="compositionally biased region" description="Basic and acidic residues" evidence="1">
    <location>
        <begin position="214"/>
        <end position="225"/>
    </location>
</feature>
<dbReference type="RefSeq" id="XP_001008534.2">
    <property type="nucleotide sequence ID" value="XM_001008534.2"/>
</dbReference>
<dbReference type="Pfam" id="PF00787">
    <property type="entry name" value="PX"/>
    <property type="match status" value="1"/>
</dbReference>
<dbReference type="InterPro" id="IPR001683">
    <property type="entry name" value="PX_dom"/>
</dbReference>
<feature type="domain" description="PX" evidence="2">
    <location>
        <begin position="463"/>
        <end position="573"/>
    </location>
</feature>
<dbReference type="OrthoDB" id="271164at2759"/>
<feature type="compositionally biased region" description="Low complexity" evidence="1">
    <location>
        <begin position="131"/>
        <end position="168"/>
    </location>
</feature>
<dbReference type="PANTHER" id="PTHR45827:SF1">
    <property type="entry name" value="SORTING NEXIN"/>
    <property type="match status" value="1"/>
</dbReference>
<dbReference type="STRING" id="312017.Q22R33"/>
<gene>
    <name evidence="3" type="ORF">TTHERM_00024480</name>
</gene>
<feature type="compositionally biased region" description="Low complexity" evidence="1">
    <location>
        <begin position="1"/>
        <end position="10"/>
    </location>
</feature>
<dbReference type="Gene3D" id="3.30.1520.10">
    <property type="entry name" value="Phox-like domain"/>
    <property type="match status" value="1"/>
</dbReference>
<name>Q22R33_TETTS</name>
<sequence length="885" mass="104478">NQKISKLSQQKIKRMTTDPSEQEQELIKQLLEKNIECRKLDDDFYDFIQELQDSSQIDIGEGGYNQMKLWIQQFLKLKNLTFYPIEEDNQNNDNVVNAADNQIPSPPKKDESPQEQRNQQLQVEEQKDQSPSKSPSQNKQVITYNTTPQIQPYQQTTNYPPQNQYNNPDESLMNALDCLVAGGGDNVGGNLNNFDFDDDDIDFFQPPPSNQAQKKIEPPKQEIHQHPPQQINTSEQQQQHQSHLQQQQQQPQQYQQNQDIKQQQPQQVQPIQYAPQVQQNQVQQNQQAQVQQQQYQYPVGRSQSDVIQEQDISKNDALSRTTLEQNSKKSFGYNSGQNQPQPIQQNQPQQNNQKYPVINYQNGPSTPIVQPKQQINPDISMMPDFQTPKMMNLTQQFSDISVIGNSDEPSKFITTEEHMKLIEQFEKQLQDREYLNASQIVECQKVELNKIGKFLKTYPDKKPKVMIQSYRVLEEGFLKNNFVLYTVSITELGWTCYRRYSDFKILRDIFENQFPGYFIPPLPRRTMARKFEPEYLDKRMKILEQFMEAVLESELLRNSQYLEDFLFIQDEAKYRKVATNVKDGPIELNQFYSIDGKINCQNSTNFQTYGAAFRNYTQNLTTLYNKAKQLTKEVVKNLDDSQRSLKNLSGVFLDLSKITNEFNQRNKIGVNEYLQKQYEENSKFLNEYSDFLDKQSKLFKNYIYLKMRYEKKVCEVFEEMSNKRNKLMASFQDAFTKINQKKQKLFDKKDIKQWELPPNLPVDQMALMSDSKLAFKYMLPRETQLVKQMNKKINFFNSNLFYETRKYLKIRETKISSDFIQFTMENSEYLTRLKEYHDQHLQRIQQVVIDSQQNIIRQLEDDRKVIDQSINGTFMTDQQCQVKKA</sequence>
<dbReference type="HOGENOM" id="CLU_329173_0_0_1"/>
<keyword evidence="4" id="KW-1185">Reference proteome</keyword>
<dbReference type="Proteomes" id="UP000009168">
    <property type="component" value="Unassembled WGS sequence"/>
</dbReference>
<accession>Q22R33</accession>
<feature type="region of interest" description="Disordered" evidence="1">
    <location>
        <begin position="328"/>
        <end position="356"/>
    </location>
</feature>
<feature type="region of interest" description="Disordered" evidence="1">
    <location>
        <begin position="90"/>
        <end position="170"/>
    </location>
</feature>
<dbReference type="GO" id="GO:0035091">
    <property type="term" value="F:phosphatidylinositol binding"/>
    <property type="evidence" value="ECO:0007669"/>
    <property type="project" value="InterPro"/>
</dbReference>